<feature type="transmembrane region" description="Helical" evidence="6">
    <location>
        <begin position="40"/>
        <end position="62"/>
    </location>
</feature>
<dbReference type="PANTHER" id="PTHR42948">
    <property type="entry name" value="TRANSPORTER"/>
    <property type="match status" value="1"/>
</dbReference>
<evidence type="ECO:0000256" key="6">
    <source>
        <dbReference type="SAM" id="Phobius"/>
    </source>
</evidence>
<dbReference type="PROSITE" id="PS50267">
    <property type="entry name" value="NA_NEUROTRAN_SYMP_3"/>
    <property type="match status" value="1"/>
</dbReference>
<feature type="transmembrane region" description="Helical" evidence="6">
    <location>
        <begin position="429"/>
        <end position="451"/>
    </location>
</feature>
<feature type="transmembrane region" description="Helical" evidence="6">
    <location>
        <begin position="175"/>
        <end position="201"/>
    </location>
</feature>
<dbReference type="Pfam" id="PF00209">
    <property type="entry name" value="SNF"/>
    <property type="match status" value="2"/>
</dbReference>
<keyword evidence="3 6" id="KW-0812">Transmembrane</keyword>
<feature type="transmembrane region" description="Helical" evidence="6">
    <location>
        <begin position="249"/>
        <end position="273"/>
    </location>
</feature>
<feature type="transmembrane region" description="Helical" evidence="6">
    <location>
        <begin position="133"/>
        <end position="154"/>
    </location>
</feature>
<dbReference type="SUPFAM" id="SSF161070">
    <property type="entry name" value="SNF-like"/>
    <property type="match status" value="1"/>
</dbReference>
<organism evidence="7 8">
    <name type="scientific">Candidatus Campylobacter infans</name>
    <dbReference type="NCBI Taxonomy" id="2561898"/>
    <lineage>
        <taxon>Bacteria</taxon>
        <taxon>Pseudomonadati</taxon>
        <taxon>Campylobacterota</taxon>
        <taxon>Epsilonproteobacteria</taxon>
        <taxon>Campylobacterales</taxon>
        <taxon>Campylobacteraceae</taxon>
        <taxon>Campylobacter</taxon>
    </lineage>
</organism>
<evidence type="ECO:0000256" key="4">
    <source>
        <dbReference type="ARBA" id="ARBA00022989"/>
    </source>
</evidence>
<dbReference type="EMBL" id="CP049075">
    <property type="protein sequence ID" value="QLI05697.1"/>
    <property type="molecule type" value="Genomic_DNA"/>
</dbReference>
<keyword evidence="5 6" id="KW-0472">Membrane</keyword>
<dbReference type="InterPro" id="IPR047218">
    <property type="entry name" value="YocR/YhdH-like"/>
</dbReference>
<feature type="transmembrane region" description="Helical" evidence="6">
    <location>
        <begin position="306"/>
        <end position="330"/>
    </location>
</feature>
<evidence type="ECO:0000256" key="5">
    <source>
        <dbReference type="ARBA" id="ARBA00023136"/>
    </source>
</evidence>
<protein>
    <submittedName>
        <fullName evidence="7">Sodium-dependent transporter, SNF family</fullName>
    </submittedName>
</protein>
<keyword evidence="2" id="KW-0813">Transport</keyword>
<feature type="transmembrane region" description="Helical" evidence="6">
    <location>
        <begin position="213"/>
        <end position="237"/>
    </location>
</feature>
<dbReference type="InterPro" id="IPR037272">
    <property type="entry name" value="SNS_sf"/>
</dbReference>
<feature type="transmembrane region" description="Helical" evidence="6">
    <location>
        <begin position="384"/>
        <end position="409"/>
    </location>
</feature>
<keyword evidence="4 6" id="KW-1133">Transmembrane helix</keyword>
<dbReference type="KEGG" id="cinf:CINF_1209"/>
<evidence type="ECO:0000313" key="7">
    <source>
        <dbReference type="EMBL" id="QLI05697.1"/>
    </source>
</evidence>
<dbReference type="InterPro" id="IPR000175">
    <property type="entry name" value="Na/ntran_symport"/>
</dbReference>
<dbReference type="GO" id="GO:0016020">
    <property type="term" value="C:membrane"/>
    <property type="evidence" value="ECO:0007669"/>
    <property type="project" value="UniProtKB-SubCell"/>
</dbReference>
<feature type="transmembrane region" description="Helical" evidence="6">
    <location>
        <begin position="342"/>
        <end position="363"/>
    </location>
</feature>
<feature type="transmembrane region" description="Helical" evidence="6">
    <location>
        <begin position="279"/>
        <end position="299"/>
    </location>
</feature>
<keyword evidence="8" id="KW-1185">Reference proteome</keyword>
<dbReference type="PANTHER" id="PTHR42948:SF1">
    <property type="entry name" value="TRANSPORTER"/>
    <property type="match status" value="1"/>
</dbReference>
<evidence type="ECO:0000256" key="1">
    <source>
        <dbReference type="ARBA" id="ARBA00004141"/>
    </source>
</evidence>
<dbReference type="NCBIfam" id="NF037979">
    <property type="entry name" value="Na_transp"/>
    <property type="match status" value="1"/>
</dbReference>
<reference evidence="7 8" key="1">
    <citation type="submission" date="2020-02" db="EMBL/GenBank/DDBJ databases">
        <title>Complete genome sequence of the novel Campylobacter species Candidatus Campylobacter infans.</title>
        <authorList>
            <person name="Duim B."/>
            <person name="Zomer A."/>
            <person name="van der Graaf L."/>
            <person name="Wagenaar J."/>
        </authorList>
    </citation>
    <scope>NUCLEOTIDE SEQUENCE [LARGE SCALE GENOMIC DNA]</scope>
    <source>
        <strain evidence="7 8">19S00001</strain>
    </source>
</reference>
<accession>A0A7H9CHV0</accession>
<dbReference type="RefSeq" id="WP_179974876.1">
    <property type="nucleotide sequence ID" value="NZ_CP049075.1"/>
</dbReference>
<comment type="subcellular location">
    <subcellularLocation>
        <location evidence="1">Membrane</location>
        <topology evidence="1">Multi-pass membrane protein</topology>
    </subcellularLocation>
</comment>
<evidence type="ECO:0000256" key="3">
    <source>
        <dbReference type="ARBA" id="ARBA00022692"/>
    </source>
</evidence>
<dbReference type="CDD" id="cd10336">
    <property type="entry name" value="SLC6sbd_Tyt1-Like"/>
    <property type="match status" value="1"/>
</dbReference>
<dbReference type="Proteomes" id="UP000509414">
    <property type="component" value="Chromosome"/>
</dbReference>
<dbReference type="AlphaFoldDB" id="A0A7H9CHV0"/>
<sequence>MHEKFSKIGFVLAMAGSAVGLGNAWKFPTMVGNHGGSAFILLYLFFTIFVAAVAFLAESAVGKLGESDTVTSLERIAPSHKKAWSLGGFFMIGAVLIASFYLVVIGWIAYYVVLSFTTLPTQASQAGEIFNNLISNNAAIEILCFSAVFGVVFYTVSKGIKNGIERLNMIMMPMLLVLLILMLLYACFKADGFTSALAFIFIPDFNKIFDAEIILQALGLALFSLSIGVCTISTYSASLNEDTNVFKSVLSIIAINIAVGVMMGLIVFSFIPINASQSAASGPGLIFVSLLSLFGNLGIVGNVLGVMFFISLLFAGITSAVSMIEPFVLYLINHFHFTRVNAILSIGAFVFILGVLCALSYYEPSANALSFSFGANKAKPFFDVLDFLTSNILMPLGALFFSVFVGWVLKKEGLVILFSNYVSVRIFEIWYFLLRFILPLGIIAVAIYSLAKA</sequence>
<proteinExistence type="predicted"/>
<feature type="transmembrane region" description="Helical" evidence="6">
    <location>
        <begin position="83"/>
        <end position="113"/>
    </location>
</feature>
<name>A0A7H9CHV0_9BACT</name>
<gene>
    <name evidence="7" type="ORF">CINF_1209</name>
</gene>
<evidence type="ECO:0000256" key="2">
    <source>
        <dbReference type="ARBA" id="ARBA00022448"/>
    </source>
</evidence>
<dbReference type="PRINTS" id="PR00176">
    <property type="entry name" value="NANEUSMPORT"/>
</dbReference>
<evidence type="ECO:0000313" key="8">
    <source>
        <dbReference type="Proteomes" id="UP000509414"/>
    </source>
</evidence>